<protein>
    <submittedName>
        <fullName evidence="1">Uncharacterized protein</fullName>
    </submittedName>
</protein>
<dbReference type="EMBL" id="LYXU01000004">
    <property type="protein sequence ID" value="OBS19901.1"/>
    <property type="molecule type" value="Genomic_DNA"/>
</dbReference>
<accession>A0A1B8AHG5</accession>
<evidence type="ECO:0000313" key="2">
    <source>
        <dbReference type="Proteomes" id="UP000091967"/>
    </source>
</evidence>
<organism evidence="1 2">
    <name type="scientific">Fusarium poae</name>
    <dbReference type="NCBI Taxonomy" id="36050"/>
    <lineage>
        <taxon>Eukaryota</taxon>
        <taxon>Fungi</taxon>
        <taxon>Dikarya</taxon>
        <taxon>Ascomycota</taxon>
        <taxon>Pezizomycotina</taxon>
        <taxon>Sordariomycetes</taxon>
        <taxon>Hypocreomycetidae</taxon>
        <taxon>Hypocreales</taxon>
        <taxon>Nectriaceae</taxon>
        <taxon>Fusarium</taxon>
    </lineage>
</organism>
<proteinExistence type="predicted"/>
<comment type="caution">
    <text evidence="1">The sequence shown here is derived from an EMBL/GenBank/DDBJ whole genome shotgun (WGS) entry which is preliminary data.</text>
</comment>
<evidence type="ECO:0000313" key="1">
    <source>
        <dbReference type="EMBL" id="OBS19901.1"/>
    </source>
</evidence>
<name>A0A1B8AHG5_FUSPO</name>
<dbReference type="AlphaFoldDB" id="A0A1B8AHG5"/>
<keyword evidence="2" id="KW-1185">Reference proteome</keyword>
<dbReference type="OMA" id="MCCLNDI"/>
<gene>
    <name evidence="1" type="ORF">FPOA_11626</name>
</gene>
<dbReference type="STRING" id="36050.A0A1B8AHG5"/>
<sequence length="827" mass="93533">MPPFQVAVEEAKPVVRLKNKDGSYKETQEADMFASSGGKPDDLLDDERWLHYGFGPDTHTSPYSKPIAGTDFITNGTTIKEHAFWNPGKSTAGGPINTRVLTDPHTVFKLAARACFSERSKVGEMARGYRRDLGMSSSERITTNSAIEGIYVGISAINCLPVILCKPTHWGEGIPITDELDEQCVLKVDWGGLVDTGHIIWTENMLIPGNIAHVKRALVDKHLFTQKKRFLQIMKRENSLLERHLNPAGVARTLTSSDSTERKPAIRRLTRDGQEYHDLHFKLKWPPMAALEFPEEMVDAMERFLAQHPHDNVPMNIALAATIIYLDLVDSGWPSEGFSGGPNVPLDIRPPPLGQFVLYFPHMLRFVEIKHLTEFIHPGRFAASQYSRDDKNLNDIKIQSNLIDLKKMRLWYAQVRCRYPQVSKGHRFRLIPASMPGTHMVFPSDCIDAEPPSMDLFRMCCLNDIRTLGLPSYHHNVSYENEDRGVFRHIAGQEWLFSKHLQAPTRSILGSPIERYWRPNSNSRFMALTGQARSIDTWFPDVSSDYYVDNKPITEFVERYFGNVACYTQDYDYCEHNSEHSRDKRSARAKELYRVAAHLKIPVNKLWQSPNTACPAWDGMEAQLHQLKEQGLLEFIVANEETVPANGEPERAAKRPRLSEPASILSAATKAQIELLISSATVLSRDWDALNLHVLESEPTIQEAGRLLSQVHPFILSLEELPRTISDNSNNCKGNLEDVLSLAYKAVGLDPQLALARQEKNRASQIFAFSQFGQSIEWAVKDIAILRTVEDGYRLALSATVALANSPLVQDQIKIYKEIDELLKKKE</sequence>
<dbReference type="Proteomes" id="UP000091967">
    <property type="component" value="Unassembled WGS sequence"/>
</dbReference>
<reference evidence="1 2" key="1">
    <citation type="submission" date="2016-06" db="EMBL/GenBank/DDBJ databases">
        <title>Living apart together: crosstalk between the core and supernumerary genomes in a fungal plant pathogen.</title>
        <authorList>
            <person name="Vanheule A."/>
            <person name="Audenaert K."/>
            <person name="Warris S."/>
            <person name="Van De Geest H."/>
            <person name="Schijlen E."/>
            <person name="Hofte M."/>
            <person name="De Saeger S."/>
            <person name="Haesaert G."/>
            <person name="Waalwijk C."/>
            <person name="Van Der Lee T."/>
        </authorList>
    </citation>
    <scope>NUCLEOTIDE SEQUENCE [LARGE SCALE GENOMIC DNA]</scope>
    <source>
        <strain evidence="1 2">2516</strain>
    </source>
</reference>